<dbReference type="EMBL" id="CP009216">
    <property type="protein sequence ID" value="AIL97830.1"/>
    <property type="molecule type" value="Genomic_DNA"/>
</dbReference>
<dbReference type="EMBL" id="CP009215">
    <property type="protein sequence ID" value="AIL96425.1"/>
    <property type="molecule type" value="Genomic_DNA"/>
</dbReference>
<reference evidence="2 4" key="1">
    <citation type="submission" date="2014-08" db="EMBL/GenBank/DDBJ databases">
        <title>Complete genome sequence of Corynebacterium ureicelerivorans DSM 45051, a lipophilic and urea-splitting isolate from a blood culture of a septicaemia patient.</title>
        <authorList>
            <person name="Tippelt A."/>
            <person name="Albersmeier A."/>
            <person name="Brinkrolf K."/>
            <person name="Ruckert C."/>
            <person name="Tauch A."/>
        </authorList>
    </citation>
    <scope>NUCLEOTIDE SEQUENCE [LARGE SCALE GENOMIC DNA]</scope>
    <source>
        <strain evidence="2 4">IMMIB RIV-2301</strain>
        <plasmid evidence="4">Plasmid unnamed</plasmid>
        <plasmid evidence="3">unnamed</plasmid>
    </source>
</reference>
<feature type="compositionally biased region" description="Basic and acidic residues" evidence="1">
    <location>
        <begin position="57"/>
        <end position="87"/>
    </location>
</feature>
<dbReference type="HOGENOM" id="CLU_1159569_0_0_11"/>
<gene>
    <name evidence="2" type="ORF">CUREI_03150</name>
    <name evidence="3" type="ORF">CUREI_11680</name>
</gene>
<name>A0A077HJH9_9CORY</name>
<proteinExistence type="predicted"/>
<sequence length="239" mass="26720">MADETPTPADLAQAAADKAQQAQHDTEQGDYAQAGENLQQAEHDLQQARDNAPSMEELQKQLARYEAENRKLKDENGDRRVKAKQAEEQAATLKKLAQVLGFEPSDDDPEEQIKQAKQAAQEREAERDKLQAELNRMREDTTLRKLAKDNGADPDMLVPYLRGSGNLPEWGSDEWDSKAGELVTDTLNQFPQLRAGNAPRTSGNTPSPTRNDATRVTREDLKELAAKGDWETINKLMQQ</sequence>
<keyword evidence="4" id="KW-1185">Reference proteome</keyword>
<dbReference type="STRING" id="401472.CUREI_03150"/>
<evidence type="ECO:0000313" key="4">
    <source>
        <dbReference type="Proteomes" id="UP000028939"/>
    </source>
</evidence>
<feature type="region of interest" description="Disordered" evidence="1">
    <location>
        <begin position="101"/>
        <end position="129"/>
    </location>
</feature>
<dbReference type="OrthoDB" id="4400500at2"/>
<evidence type="ECO:0008006" key="5">
    <source>
        <dbReference type="Google" id="ProtNLM"/>
    </source>
</evidence>
<protein>
    <recommendedName>
        <fullName evidence="5">Scaffolding protein</fullName>
    </recommendedName>
</protein>
<feature type="region of interest" description="Disordered" evidence="1">
    <location>
        <begin position="190"/>
        <end position="217"/>
    </location>
</feature>
<dbReference type="RefSeq" id="WP_038610282.1">
    <property type="nucleotide sequence ID" value="NZ_CP009215.1"/>
</dbReference>
<dbReference type="AlphaFoldDB" id="A0A077HJH9"/>
<evidence type="ECO:0000313" key="3">
    <source>
        <dbReference type="EMBL" id="AIL97830.1"/>
    </source>
</evidence>
<accession>A0A077HJH9</accession>
<organism evidence="2 4">
    <name type="scientific">Corynebacterium ureicelerivorans</name>
    <dbReference type="NCBI Taxonomy" id="401472"/>
    <lineage>
        <taxon>Bacteria</taxon>
        <taxon>Bacillati</taxon>
        <taxon>Actinomycetota</taxon>
        <taxon>Actinomycetes</taxon>
        <taxon>Mycobacteriales</taxon>
        <taxon>Corynebacteriaceae</taxon>
        <taxon>Corynebacterium</taxon>
    </lineage>
</organism>
<keyword evidence="3" id="KW-0614">Plasmid</keyword>
<dbReference type="KEGG" id="cuv:CUREI_03150"/>
<feature type="compositionally biased region" description="Polar residues" evidence="1">
    <location>
        <begin position="199"/>
        <end position="211"/>
    </location>
</feature>
<dbReference type="Proteomes" id="UP000028939">
    <property type="component" value="Chromosome"/>
</dbReference>
<dbReference type="KEGG" id="cuv:CUREI_11680"/>
<dbReference type="Proteomes" id="UP000028939">
    <property type="component" value="Plasmid unnamed"/>
</dbReference>
<evidence type="ECO:0000313" key="2">
    <source>
        <dbReference type="EMBL" id="AIL96425.1"/>
    </source>
</evidence>
<feature type="compositionally biased region" description="Low complexity" evidence="1">
    <location>
        <begin position="9"/>
        <end position="23"/>
    </location>
</feature>
<evidence type="ECO:0000256" key="1">
    <source>
        <dbReference type="SAM" id="MobiDB-lite"/>
    </source>
</evidence>
<feature type="compositionally biased region" description="Basic and acidic residues" evidence="1">
    <location>
        <begin position="120"/>
        <end position="129"/>
    </location>
</feature>
<geneLocation type="plasmid" evidence="3">
    <name>unnamed</name>
</geneLocation>
<feature type="region of interest" description="Disordered" evidence="1">
    <location>
        <begin position="1"/>
        <end position="87"/>
    </location>
</feature>